<evidence type="ECO:0000259" key="2">
    <source>
        <dbReference type="Pfam" id="PF01408"/>
    </source>
</evidence>
<sequence>MKTYRVAIVGLGRMASTIDDEVVGYPSIALPYSIAAACKASPRLECVAGADLLPEKREAFRQRWGVSALYADYIEMIDRERPDLVAICTRGELHASMSVQVAQAGVKMIFCEKAVACSMKEADAVLNACRDLAFNTGVLRRFDPRYHAARQAIARGDIGQPRVAVHYAATNLLHGHIHSVDTLMYLLGDPQVESVSGELRPRDSRIENNRLDRDPNAVYHIAFAGGVEAWTVPAGNWDFEVIGTEGAIRGSNNGADWELRKVEAAGRHRFFRPAPYQSPAPFSATVYLLEDIVRAFEEGRPTLGNAEVTHRATEVCLAVAESHRQGNVHLSLPIANRDLYVWHV</sequence>
<accession>A0A1F6D6R7</accession>
<gene>
    <name evidence="4" type="ORF">A3F84_05010</name>
</gene>
<dbReference type="InterPro" id="IPR036291">
    <property type="entry name" value="NAD(P)-bd_dom_sf"/>
</dbReference>
<dbReference type="Pfam" id="PF01408">
    <property type="entry name" value="GFO_IDH_MocA"/>
    <property type="match status" value="1"/>
</dbReference>
<comment type="caution">
    <text evidence="4">The sequence shown here is derived from an EMBL/GenBank/DDBJ whole genome shotgun (WGS) entry which is preliminary data.</text>
</comment>
<dbReference type="AlphaFoldDB" id="A0A1F6D6R7"/>
<dbReference type="SUPFAM" id="SSF55347">
    <property type="entry name" value="Glyceraldehyde-3-phosphate dehydrogenase-like, C-terminal domain"/>
    <property type="match status" value="1"/>
</dbReference>
<dbReference type="Proteomes" id="UP000178606">
    <property type="component" value="Unassembled WGS sequence"/>
</dbReference>
<dbReference type="Gene3D" id="3.40.50.720">
    <property type="entry name" value="NAD(P)-binding Rossmann-like Domain"/>
    <property type="match status" value="1"/>
</dbReference>
<protein>
    <recommendedName>
        <fullName evidence="6">Gfo/Idh/MocA-like oxidoreductase N-terminal domain-containing protein</fullName>
    </recommendedName>
</protein>
<reference evidence="4 5" key="1">
    <citation type="journal article" date="2016" name="Nat. Commun.">
        <title>Thousands of microbial genomes shed light on interconnected biogeochemical processes in an aquifer system.</title>
        <authorList>
            <person name="Anantharaman K."/>
            <person name="Brown C.T."/>
            <person name="Hug L.A."/>
            <person name="Sharon I."/>
            <person name="Castelle C.J."/>
            <person name="Probst A.J."/>
            <person name="Thomas B.C."/>
            <person name="Singh A."/>
            <person name="Wilkins M.J."/>
            <person name="Karaoz U."/>
            <person name="Brodie E.L."/>
            <person name="Williams K.H."/>
            <person name="Hubbard S.S."/>
            <person name="Banfield J.F."/>
        </authorList>
    </citation>
    <scope>NUCLEOTIDE SEQUENCE [LARGE SCALE GENOMIC DNA]</scope>
    <source>
        <strain evidence="5">RIFCSPLOWO2_12_FULL_64_10</strain>
    </source>
</reference>
<dbReference type="SUPFAM" id="SSF51735">
    <property type="entry name" value="NAD(P)-binding Rossmann-fold domains"/>
    <property type="match status" value="1"/>
</dbReference>
<evidence type="ECO:0000313" key="4">
    <source>
        <dbReference type="EMBL" id="OGG57037.1"/>
    </source>
</evidence>
<evidence type="ECO:0008006" key="6">
    <source>
        <dbReference type="Google" id="ProtNLM"/>
    </source>
</evidence>
<dbReference type="GO" id="GO:0016491">
    <property type="term" value="F:oxidoreductase activity"/>
    <property type="evidence" value="ECO:0007669"/>
    <property type="project" value="UniProtKB-KW"/>
</dbReference>
<name>A0A1F6D6R7_HANXR</name>
<feature type="domain" description="Gfo/Idh/MocA-like oxidoreductase C-terminal" evidence="3">
    <location>
        <begin position="173"/>
        <end position="327"/>
    </location>
</feature>
<dbReference type="EMBL" id="MFKF01000017">
    <property type="protein sequence ID" value="OGG57037.1"/>
    <property type="molecule type" value="Genomic_DNA"/>
</dbReference>
<feature type="domain" description="Gfo/Idh/MocA-like oxidoreductase N-terminal" evidence="2">
    <location>
        <begin position="22"/>
        <end position="131"/>
    </location>
</feature>
<evidence type="ECO:0000256" key="1">
    <source>
        <dbReference type="ARBA" id="ARBA00023002"/>
    </source>
</evidence>
<keyword evidence="1" id="KW-0560">Oxidoreductase</keyword>
<dbReference type="InterPro" id="IPR000683">
    <property type="entry name" value="Gfo/Idh/MocA-like_OxRdtase_N"/>
</dbReference>
<proteinExistence type="predicted"/>
<evidence type="ECO:0000313" key="5">
    <source>
        <dbReference type="Proteomes" id="UP000178606"/>
    </source>
</evidence>
<dbReference type="InterPro" id="IPR050463">
    <property type="entry name" value="Gfo/Idh/MocA_oxidrdct_glycsds"/>
</dbReference>
<dbReference type="PANTHER" id="PTHR43818">
    <property type="entry name" value="BCDNA.GH03377"/>
    <property type="match status" value="1"/>
</dbReference>
<evidence type="ECO:0000259" key="3">
    <source>
        <dbReference type="Pfam" id="PF02894"/>
    </source>
</evidence>
<dbReference type="PANTHER" id="PTHR43818:SF11">
    <property type="entry name" value="BCDNA.GH03377"/>
    <property type="match status" value="1"/>
</dbReference>
<organism evidence="4 5">
    <name type="scientific">Handelsmanbacteria sp. (strain RIFCSPLOWO2_12_FULL_64_10)</name>
    <dbReference type="NCBI Taxonomy" id="1817868"/>
    <lineage>
        <taxon>Bacteria</taxon>
        <taxon>Candidatus Handelsmaniibacteriota</taxon>
    </lineage>
</organism>
<dbReference type="Pfam" id="PF02894">
    <property type="entry name" value="GFO_IDH_MocA_C"/>
    <property type="match status" value="1"/>
</dbReference>
<dbReference type="InterPro" id="IPR004104">
    <property type="entry name" value="Gfo/Idh/MocA-like_OxRdtase_C"/>
</dbReference>
<dbReference type="Gene3D" id="3.30.360.10">
    <property type="entry name" value="Dihydrodipicolinate Reductase, domain 2"/>
    <property type="match status" value="1"/>
</dbReference>
<dbReference type="GO" id="GO:0000166">
    <property type="term" value="F:nucleotide binding"/>
    <property type="evidence" value="ECO:0007669"/>
    <property type="project" value="InterPro"/>
</dbReference>